<evidence type="ECO:0000256" key="4">
    <source>
        <dbReference type="ARBA" id="ARBA00022968"/>
    </source>
</evidence>
<evidence type="ECO:0000256" key="1">
    <source>
        <dbReference type="ARBA" id="ARBA00004606"/>
    </source>
</evidence>
<dbReference type="PANTHER" id="PTHR11523">
    <property type="entry name" value="SODIUM/POTASSIUM-DEPENDENT ATPASE BETA SUBUNIT"/>
    <property type="match status" value="1"/>
</dbReference>
<dbReference type="InterPro" id="IPR038702">
    <property type="entry name" value="Na/K_ATPase_sub_beta_sf"/>
</dbReference>
<dbReference type="PANTHER" id="PTHR11523:SF28">
    <property type="entry name" value="NA_K-ATPASE BETA SUBUNIT ISOFORM 4-RELATED"/>
    <property type="match status" value="1"/>
</dbReference>
<name>A0A8B7YJI4_ACAPL</name>
<dbReference type="GO" id="GO:0001671">
    <property type="term" value="F:ATPase activator activity"/>
    <property type="evidence" value="ECO:0007669"/>
    <property type="project" value="TreeGrafter"/>
</dbReference>
<keyword evidence="3 7" id="KW-0812">Transmembrane</keyword>
<dbReference type="GO" id="GO:0030007">
    <property type="term" value="P:intracellular potassium ion homeostasis"/>
    <property type="evidence" value="ECO:0007669"/>
    <property type="project" value="TreeGrafter"/>
</dbReference>
<organism evidence="8 9">
    <name type="scientific">Acanthaster planci</name>
    <name type="common">Crown-of-thorns starfish</name>
    <dbReference type="NCBI Taxonomy" id="133434"/>
    <lineage>
        <taxon>Eukaryota</taxon>
        <taxon>Metazoa</taxon>
        <taxon>Echinodermata</taxon>
        <taxon>Eleutherozoa</taxon>
        <taxon>Asterozoa</taxon>
        <taxon>Asteroidea</taxon>
        <taxon>Valvatacea</taxon>
        <taxon>Valvatida</taxon>
        <taxon>Acanthasteridae</taxon>
        <taxon>Acanthaster</taxon>
    </lineage>
</organism>
<comment type="similarity">
    <text evidence="2">Belongs to the X(+)/potassium ATPases subunit beta family.</text>
</comment>
<dbReference type="Pfam" id="PF00287">
    <property type="entry name" value="Na_K-ATPase"/>
    <property type="match status" value="1"/>
</dbReference>
<proteinExistence type="inferred from homology"/>
<dbReference type="AlphaFoldDB" id="A0A8B7YJI4"/>
<comment type="subcellular location">
    <subcellularLocation>
        <location evidence="1">Membrane</location>
        <topology evidence="1">Single-pass type II membrane protein</topology>
    </subcellularLocation>
</comment>
<evidence type="ECO:0000256" key="2">
    <source>
        <dbReference type="ARBA" id="ARBA00005876"/>
    </source>
</evidence>
<keyword evidence="5 7" id="KW-1133">Transmembrane helix</keyword>
<evidence type="ECO:0000256" key="3">
    <source>
        <dbReference type="ARBA" id="ARBA00022692"/>
    </source>
</evidence>
<evidence type="ECO:0000256" key="5">
    <source>
        <dbReference type="ARBA" id="ARBA00022989"/>
    </source>
</evidence>
<evidence type="ECO:0000256" key="7">
    <source>
        <dbReference type="SAM" id="Phobius"/>
    </source>
</evidence>
<dbReference type="InterPro" id="IPR000402">
    <property type="entry name" value="Na/K_ATPase_sub_beta"/>
</dbReference>
<dbReference type="Proteomes" id="UP000694845">
    <property type="component" value="Unplaced"/>
</dbReference>
<evidence type="ECO:0000313" key="8">
    <source>
        <dbReference type="Proteomes" id="UP000694845"/>
    </source>
</evidence>
<keyword evidence="4" id="KW-0735">Signal-anchor</keyword>
<reference evidence="9" key="1">
    <citation type="submission" date="2025-08" db="UniProtKB">
        <authorList>
            <consortium name="RefSeq"/>
        </authorList>
    </citation>
    <scope>IDENTIFICATION</scope>
</reference>
<dbReference type="OMA" id="WEGFRVF"/>
<dbReference type="GeneID" id="110980765"/>
<sequence length="302" mass="34998">MGGEDKPTFRQKVRTNWAAFRIFLWNSEKREFLGRNAKSWGQIGIFYLILYICLAGFWALMLFIFMQTVSPDHPTYNSYVNVPGVTLRPKFYKGDVVFNPEVPESYKDEIEDLKKIWNSLAPENQTDEVYVDCLNDTAPDGKFCRFDREVLGPCRPPMFGWDEGSPCLFISLNRVSEWIPEDYDEDSVPDVIKDVYEPGNIAFHCMDYKNKYDYSNNTIYPSAGIPFNYYPFVGTTDEDKRAHYIQPYVAVQFDLNVMDKKIKVQCRAYAGNLSPLGGLFDIDYVPDVVYEFVLSTKSKEEL</sequence>
<dbReference type="RefSeq" id="XP_022093414.1">
    <property type="nucleotide sequence ID" value="XM_022237722.1"/>
</dbReference>
<dbReference type="GO" id="GO:0005890">
    <property type="term" value="C:sodium:potassium-exchanging ATPase complex"/>
    <property type="evidence" value="ECO:0007669"/>
    <property type="project" value="InterPro"/>
</dbReference>
<dbReference type="Gene3D" id="2.60.40.1660">
    <property type="entry name" value="Na, k-atpase alpha subunit"/>
    <property type="match status" value="1"/>
</dbReference>
<accession>A0A8B7YJI4</accession>
<evidence type="ECO:0000313" key="9">
    <source>
        <dbReference type="RefSeq" id="XP_022093414.1"/>
    </source>
</evidence>
<keyword evidence="6 7" id="KW-0472">Membrane</keyword>
<gene>
    <name evidence="9" type="primary">LOC110980765</name>
</gene>
<keyword evidence="8" id="KW-1185">Reference proteome</keyword>
<dbReference type="GO" id="GO:0006883">
    <property type="term" value="P:intracellular sodium ion homeostasis"/>
    <property type="evidence" value="ECO:0007669"/>
    <property type="project" value="TreeGrafter"/>
</dbReference>
<dbReference type="OrthoDB" id="5912413at2759"/>
<dbReference type="GO" id="GO:1990573">
    <property type="term" value="P:potassium ion import across plasma membrane"/>
    <property type="evidence" value="ECO:0007669"/>
    <property type="project" value="TreeGrafter"/>
</dbReference>
<dbReference type="KEGG" id="aplc:110980765"/>
<protein>
    <submittedName>
        <fullName evidence="9">Sodium/potassium-transporting ATPase subunit beta-1-like</fullName>
    </submittedName>
</protein>
<evidence type="ECO:0000256" key="6">
    <source>
        <dbReference type="ARBA" id="ARBA00023136"/>
    </source>
</evidence>
<feature type="transmembrane region" description="Helical" evidence="7">
    <location>
        <begin position="45"/>
        <end position="66"/>
    </location>
</feature>
<dbReference type="GO" id="GO:0036376">
    <property type="term" value="P:sodium ion export across plasma membrane"/>
    <property type="evidence" value="ECO:0007669"/>
    <property type="project" value="TreeGrafter"/>
</dbReference>